<dbReference type="InterPro" id="IPR015422">
    <property type="entry name" value="PyrdxlP-dep_Trfase_small"/>
</dbReference>
<dbReference type="PROSITE" id="PS00595">
    <property type="entry name" value="AA_TRANSFER_CLASS_5"/>
    <property type="match status" value="1"/>
</dbReference>
<feature type="domain" description="Aminotransferase class V" evidence="10">
    <location>
        <begin position="21"/>
        <end position="246"/>
    </location>
</feature>
<comment type="similarity">
    <text evidence="2">Belongs to the class-V pyridoxal-phosphate-dependent aminotransferase family. NifS/IscS subfamily.</text>
</comment>
<dbReference type="SUPFAM" id="SSF53383">
    <property type="entry name" value="PLP-dependent transferases"/>
    <property type="match status" value="1"/>
</dbReference>
<dbReference type="GO" id="GO:0031071">
    <property type="term" value="F:cysteine desulfurase activity"/>
    <property type="evidence" value="ECO:0007669"/>
    <property type="project" value="UniProtKB-EC"/>
</dbReference>
<dbReference type="InterPro" id="IPR015421">
    <property type="entry name" value="PyrdxlP-dep_Trfase_major"/>
</dbReference>
<reference evidence="12" key="1">
    <citation type="journal article" date="2017" name="Environ. Microbiol. Rep.">
        <title>Genetic Diversity of Marine Anaerobic Ammonium-Oxidizing Bacteria as Revealed by Genomic and Proteomic Analyses of 'Candidatus Scalindua japonica'.</title>
        <authorList>
            <person name="Oshiki M."/>
            <person name="Mizuto K."/>
            <person name="Kimura Z."/>
            <person name="Kindaichi T."/>
            <person name="Satoh H."/>
            <person name="Okabe S."/>
        </authorList>
    </citation>
    <scope>NUCLEOTIDE SEQUENCE [LARGE SCALE GENOMIC DNA]</scope>
    <source>
        <strain evidence="12">husup-a2</strain>
    </source>
</reference>
<comment type="caution">
    <text evidence="11">The sequence shown here is derived from an EMBL/GenBank/DDBJ whole genome shotgun (WGS) entry which is preliminary data.</text>
</comment>
<dbReference type="Gene3D" id="3.40.640.10">
    <property type="entry name" value="Type I PLP-dependent aspartate aminotransferase-like (Major domain)"/>
    <property type="match status" value="1"/>
</dbReference>
<organism evidence="11 12">
    <name type="scientific">Candidatus Scalindua japonica</name>
    <dbReference type="NCBI Taxonomy" id="1284222"/>
    <lineage>
        <taxon>Bacteria</taxon>
        <taxon>Pseudomonadati</taxon>
        <taxon>Planctomycetota</taxon>
        <taxon>Candidatus Brocadiia</taxon>
        <taxon>Candidatus Brocadiales</taxon>
        <taxon>Candidatus Scalinduaceae</taxon>
        <taxon>Candidatus Scalindua</taxon>
    </lineage>
</organism>
<evidence type="ECO:0000256" key="2">
    <source>
        <dbReference type="ARBA" id="ARBA00006490"/>
    </source>
</evidence>
<keyword evidence="7" id="KW-0411">Iron-sulfur</keyword>
<gene>
    <name evidence="11" type="ORF">SCALIN_C04_0258</name>
</gene>
<evidence type="ECO:0000256" key="7">
    <source>
        <dbReference type="ARBA" id="ARBA00023014"/>
    </source>
</evidence>
<dbReference type="Proteomes" id="UP000218542">
    <property type="component" value="Unassembled WGS sequence"/>
</dbReference>
<evidence type="ECO:0000313" key="12">
    <source>
        <dbReference type="Proteomes" id="UP000218542"/>
    </source>
</evidence>
<evidence type="ECO:0000259" key="10">
    <source>
        <dbReference type="Pfam" id="PF00266"/>
    </source>
</evidence>
<keyword evidence="12" id="KW-1185">Reference proteome</keyword>
<name>A0A286TV31_9BACT</name>
<evidence type="ECO:0000256" key="3">
    <source>
        <dbReference type="ARBA" id="ARBA00012239"/>
    </source>
</evidence>
<keyword evidence="4" id="KW-0479">Metal-binding</keyword>
<dbReference type="InterPro" id="IPR020578">
    <property type="entry name" value="Aminotrans_V_PyrdxlP_BS"/>
</dbReference>
<evidence type="ECO:0000313" key="11">
    <source>
        <dbReference type="EMBL" id="GAX59770.1"/>
    </source>
</evidence>
<dbReference type="GO" id="GO:0046872">
    <property type="term" value="F:metal ion binding"/>
    <property type="evidence" value="ECO:0007669"/>
    <property type="project" value="UniProtKB-KW"/>
</dbReference>
<dbReference type="EC" id="2.8.1.7" evidence="3"/>
<dbReference type="EMBL" id="BAOS01000004">
    <property type="protein sequence ID" value="GAX59770.1"/>
    <property type="molecule type" value="Genomic_DNA"/>
</dbReference>
<proteinExistence type="inferred from homology"/>
<dbReference type="InterPro" id="IPR000192">
    <property type="entry name" value="Aminotrans_V_dom"/>
</dbReference>
<keyword evidence="11" id="KW-0456">Lyase</keyword>
<keyword evidence="5" id="KW-0663">Pyridoxal phosphate</keyword>
<dbReference type="AlphaFoldDB" id="A0A286TV31"/>
<evidence type="ECO:0000256" key="9">
    <source>
        <dbReference type="RuleBase" id="RU004504"/>
    </source>
</evidence>
<dbReference type="Gene3D" id="3.90.1150.10">
    <property type="entry name" value="Aspartate Aminotransferase, domain 1"/>
    <property type="match status" value="1"/>
</dbReference>
<evidence type="ECO:0000256" key="8">
    <source>
        <dbReference type="ARBA" id="ARBA00050776"/>
    </source>
</evidence>
<dbReference type="PANTHER" id="PTHR11601">
    <property type="entry name" value="CYSTEINE DESULFURYLASE FAMILY MEMBER"/>
    <property type="match status" value="1"/>
</dbReference>
<comment type="catalytic activity">
    <reaction evidence="8">
        <text>(sulfur carrier)-H + L-cysteine = (sulfur carrier)-SH + L-alanine</text>
        <dbReference type="Rhea" id="RHEA:43892"/>
        <dbReference type="Rhea" id="RHEA-COMP:14737"/>
        <dbReference type="Rhea" id="RHEA-COMP:14739"/>
        <dbReference type="ChEBI" id="CHEBI:29917"/>
        <dbReference type="ChEBI" id="CHEBI:35235"/>
        <dbReference type="ChEBI" id="CHEBI:57972"/>
        <dbReference type="ChEBI" id="CHEBI:64428"/>
        <dbReference type="EC" id="2.8.1.7"/>
    </reaction>
</comment>
<sequence>MTRELFLDISHLNSNVFSSMIYLDNAATTFPKPECVYEVMDRFLREKGANPGRAGHRMSVEAEQEIEKARVTVAKILCIKNPERLIFTSGATDALNMGIKGLLSKGDHVITSKLEHNSVSRPLDALEQRGIITVSRVENSDDGFINVDDIKNTISSKTKLIICTHASNVIGTIQPISEIGRVAREKGIIFMVDAAQTLGVCGIDVENCNIDLLAFTGHKGPFGPPGSGGLYVGERAGLRPWREGGTGYEAD</sequence>
<evidence type="ECO:0000256" key="5">
    <source>
        <dbReference type="ARBA" id="ARBA00022898"/>
    </source>
</evidence>
<comment type="cofactor">
    <cofactor evidence="1 9">
        <name>pyridoxal 5'-phosphate</name>
        <dbReference type="ChEBI" id="CHEBI:597326"/>
    </cofactor>
</comment>
<dbReference type="GO" id="GO:0016829">
    <property type="term" value="F:lyase activity"/>
    <property type="evidence" value="ECO:0007669"/>
    <property type="project" value="UniProtKB-KW"/>
</dbReference>
<evidence type="ECO:0000256" key="1">
    <source>
        <dbReference type="ARBA" id="ARBA00001933"/>
    </source>
</evidence>
<evidence type="ECO:0000256" key="6">
    <source>
        <dbReference type="ARBA" id="ARBA00023004"/>
    </source>
</evidence>
<dbReference type="InterPro" id="IPR015424">
    <property type="entry name" value="PyrdxlP-dep_Trfase"/>
</dbReference>
<dbReference type="Pfam" id="PF00266">
    <property type="entry name" value="Aminotran_5"/>
    <property type="match status" value="1"/>
</dbReference>
<accession>A0A286TV31</accession>
<evidence type="ECO:0000256" key="4">
    <source>
        <dbReference type="ARBA" id="ARBA00022723"/>
    </source>
</evidence>
<dbReference type="PANTHER" id="PTHR11601:SF34">
    <property type="entry name" value="CYSTEINE DESULFURASE"/>
    <property type="match status" value="1"/>
</dbReference>
<keyword evidence="6" id="KW-0408">Iron</keyword>
<protein>
    <recommendedName>
        <fullName evidence="3">cysteine desulfurase</fullName>
        <ecNumber evidence="3">2.8.1.7</ecNumber>
    </recommendedName>
</protein>
<dbReference type="GO" id="GO:0051536">
    <property type="term" value="F:iron-sulfur cluster binding"/>
    <property type="evidence" value="ECO:0007669"/>
    <property type="project" value="UniProtKB-KW"/>
</dbReference>